<evidence type="ECO:0000313" key="2">
    <source>
        <dbReference type="Proteomes" id="UP000054560"/>
    </source>
</evidence>
<dbReference type="EMBL" id="KQ242473">
    <property type="protein sequence ID" value="KNC78530.1"/>
    <property type="molecule type" value="Genomic_DNA"/>
</dbReference>
<dbReference type="OrthoDB" id="5563016at2759"/>
<dbReference type="GeneID" id="25909548"/>
<reference evidence="1 2" key="1">
    <citation type="submission" date="2011-02" db="EMBL/GenBank/DDBJ databases">
        <title>The Genome Sequence of Sphaeroforma arctica JP610.</title>
        <authorList>
            <consortium name="The Broad Institute Genome Sequencing Platform"/>
            <person name="Russ C."/>
            <person name="Cuomo C."/>
            <person name="Young S.K."/>
            <person name="Zeng Q."/>
            <person name="Gargeya S."/>
            <person name="Alvarado L."/>
            <person name="Berlin A."/>
            <person name="Chapman S.B."/>
            <person name="Chen Z."/>
            <person name="Freedman E."/>
            <person name="Gellesch M."/>
            <person name="Goldberg J."/>
            <person name="Griggs A."/>
            <person name="Gujja S."/>
            <person name="Heilman E."/>
            <person name="Heiman D."/>
            <person name="Howarth C."/>
            <person name="Mehta T."/>
            <person name="Neiman D."/>
            <person name="Pearson M."/>
            <person name="Roberts A."/>
            <person name="Saif S."/>
            <person name="Shea T."/>
            <person name="Shenoy N."/>
            <person name="Sisk P."/>
            <person name="Stolte C."/>
            <person name="Sykes S."/>
            <person name="White J."/>
            <person name="Yandava C."/>
            <person name="Burger G."/>
            <person name="Gray M.W."/>
            <person name="Holland P.W.H."/>
            <person name="King N."/>
            <person name="Lang F.B.F."/>
            <person name="Roger A.J."/>
            <person name="Ruiz-Trillo I."/>
            <person name="Haas B."/>
            <person name="Nusbaum C."/>
            <person name="Birren B."/>
        </authorList>
    </citation>
    <scope>NUCLEOTIDE SEQUENCE [LARGE SCALE GENOMIC DNA]</scope>
    <source>
        <strain evidence="1 2">JP610</strain>
    </source>
</reference>
<accession>A0A0L0FNW9</accession>
<name>A0A0L0FNW9_9EUKA</name>
<dbReference type="Proteomes" id="UP000054560">
    <property type="component" value="Unassembled WGS sequence"/>
</dbReference>
<organism evidence="1 2">
    <name type="scientific">Sphaeroforma arctica JP610</name>
    <dbReference type="NCBI Taxonomy" id="667725"/>
    <lineage>
        <taxon>Eukaryota</taxon>
        <taxon>Ichthyosporea</taxon>
        <taxon>Ichthyophonida</taxon>
        <taxon>Sphaeroforma</taxon>
    </lineage>
</organism>
<keyword evidence="2" id="KW-1185">Reference proteome</keyword>
<dbReference type="RefSeq" id="XP_014152432.1">
    <property type="nucleotide sequence ID" value="XM_014296957.1"/>
</dbReference>
<gene>
    <name evidence="1" type="ORF">SARC_09044</name>
</gene>
<sequence length="194" mass="22753">MHGPIASKSLGTSMFDNPLKQSLSEVKDASIYKGYDHSFAYNGETIKIKNDTSKCTKPRISFGFQSYEDHECHDMYSHDEYLRGERRLRLTENEKDTIRSELIHYKLYEMDIHEDSRNNFNLHNKTNVMRHVASRLCRQNMERQEALQQEREEALHAHVVQPISPVIVESKKQNATSRWLFDVLLQTTKYKSTA</sequence>
<evidence type="ECO:0000313" key="1">
    <source>
        <dbReference type="EMBL" id="KNC78530.1"/>
    </source>
</evidence>
<protein>
    <submittedName>
        <fullName evidence="1">Uncharacterized protein</fullName>
    </submittedName>
</protein>
<proteinExistence type="predicted"/>
<dbReference type="AlphaFoldDB" id="A0A0L0FNW9"/>